<dbReference type="SUPFAM" id="SSF52540">
    <property type="entry name" value="P-loop containing nucleoside triphosphate hydrolases"/>
    <property type="match status" value="1"/>
</dbReference>
<dbReference type="eggNOG" id="COG1121">
    <property type="taxonomic scope" value="Bacteria"/>
</dbReference>
<dbReference type="PANTHER" id="PTHR42734:SF5">
    <property type="entry name" value="IRON TRANSPORT SYSTEM ATP-BINDING PROTEIN HI_0361-RELATED"/>
    <property type="match status" value="1"/>
</dbReference>
<comment type="caution">
    <text evidence="6">The sequence shown here is derived from an EMBL/GenBank/DDBJ whole genome shotgun (WGS) entry which is preliminary data.</text>
</comment>
<evidence type="ECO:0000256" key="3">
    <source>
        <dbReference type="ARBA" id="ARBA00022741"/>
    </source>
</evidence>
<gene>
    <name evidence="6" type="ORF">UC3_01918</name>
</gene>
<dbReference type="HOGENOM" id="CLU_000604_1_11_9"/>
<protein>
    <submittedName>
        <fullName evidence="6">ABC transporter ATP-binding protein</fullName>
    </submittedName>
</protein>
<keyword evidence="4 6" id="KW-0067">ATP-binding</keyword>
<evidence type="ECO:0000259" key="5">
    <source>
        <dbReference type="PROSITE" id="PS50893"/>
    </source>
</evidence>
<evidence type="ECO:0000313" key="7">
    <source>
        <dbReference type="Proteomes" id="UP000013785"/>
    </source>
</evidence>
<keyword evidence="7" id="KW-1185">Reference proteome</keyword>
<keyword evidence="2" id="KW-0813">Transport</keyword>
<sequence length="246" mass="27479">MKTTIIEGENLNVSYTGENVLTIKNLQITKGKLVGIVGPNGAGKSTLLKALLKLVPMDGEVNFSGKSLKQFQKKIAYVEQRSEVDLTFPISVTEVVTLGTYPKLGLFHRPKEADLKNVEKALKKVRLENFAQRQISQLSGGQLQRVFLARAIVQEAEIIFLDEPFVGIDVTSEKVIIELLKELAKSGKTIIVVHHDLHKVTDYFDEVIILNKQVIAIGPVEEVFTQENLLHAYGESIGFIRRKEEN</sequence>
<dbReference type="InterPro" id="IPR050153">
    <property type="entry name" value="Metal_Ion_Import_ABC"/>
</dbReference>
<comment type="similarity">
    <text evidence="1">Belongs to the ABC transporter superfamily.</text>
</comment>
<dbReference type="SMART" id="SM00382">
    <property type="entry name" value="AAA"/>
    <property type="match status" value="1"/>
</dbReference>
<name>R3W814_9ENTE</name>
<dbReference type="GO" id="GO:0005524">
    <property type="term" value="F:ATP binding"/>
    <property type="evidence" value="ECO:0007669"/>
    <property type="project" value="UniProtKB-KW"/>
</dbReference>
<dbReference type="CDD" id="cd03235">
    <property type="entry name" value="ABC_Metallic_Cations"/>
    <property type="match status" value="1"/>
</dbReference>
<dbReference type="Pfam" id="PF00005">
    <property type="entry name" value="ABC_tran"/>
    <property type="match status" value="1"/>
</dbReference>
<dbReference type="GO" id="GO:0016887">
    <property type="term" value="F:ATP hydrolysis activity"/>
    <property type="evidence" value="ECO:0007669"/>
    <property type="project" value="InterPro"/>
</dbReference>
<organism evidence="6 7">
    <name type="scientific">Enterococcus phoeniculicola ATCC BAA-412</name>
    <dbReference type="NCBI Taxonomy" id="1158610"/>
    <lineage>
        <taxon>Bacteria</taxon>
        <taxon>Bacillati</taxon>
        <taxon>Bacillota</taxon>
        <taxon>Bacilli</taxon>
        <taxon>Lactobacillales</taxon>
        <taxon>Enterococcaceae</taxon>
        <taxon>Enterococcus</taxon>
    </lineage>
</organism>
<reference evidence="6 7" key="1">
    <citation type="submission" date="2013-02" db="EMBL/GenBank/DDBJ databases">
        <title>The Genome Sequence of Enterococcus phoeniculicola BAA-412.</title>
        <authorList>
            <consortium name="The Broad Institute Genome Sequencing Platform"/>
            <consortium name="The Broad Institute Genome Sequencing Center for Infectious Disease"/>
            <person name="Earl A.M."/>
            <person name="Gilmore M.S."/>
            <person name="Lebreton F."/>
            <person name="Walker B."/>
            <person name="Young S.K."/>
            <person name="Zeng Q."/>
            <person name="Gargeya S."/>
            <person name="Fitzgerald M."/>
            <person name="Haas B."/>
            <person name="Abouelleil A."/>
            <person name="Alvarado L."/>
            <person name="Arachchi H.M."/>
            <person name="Berlin A.M."/>
            <person name="Chapman S.B."/>
            <person name="Dewar J."/>
            <person name="Goldberg J."/>
            <person name="Griggs A."/>
            <person name="Gujja S."/>
            <person name="Hansen M."/>
            <person name="Howarth C."/>
            <person name="Imamovic A."/>
            <person name="Larimer J."/>
            <person name="McCowan C."/>
            <person name="Murphy C."/>
            <person name="Neiman D."/>
            <person name="Pearson M."/>
            <person name="Priest M."/>
            <person name="Roberts A."/>
            <person name="Saif S."/>
            <person name="Shea T."/>
            <person name="Sisk P."/>
            <person name="Sykes S."/>
            <person name="Wortman J."/>
            <person name="Nusbaum C."/>
            <person name="Birren B."/>
        </authorList>
    </citation>
    <scope>NUCLEOTIDE SEQUENCE [LARGE SCALE GENOMIC DNA]</scope>
    <source>
        <strain evidence="6 7">ATCC BAA-412</strain>
    </source>
</reference>
<dbReference type="PATRIC" id="fig|1158610.3.peg.1912"/>
<dbReference type="OrthoDB" id="9806726at2"/>
<evidence type="ECO:0000313" key="6">
    <source>
        <dbReference type="EMBL" id="EOL43936.1"/>
    </source>
</evidence>
<dbReference type="STRING" id="154621.RV11_GL002583"/>
<dbReference type="Proteomes" id="UP000013785">
    <property type="component" value="Unassembled WGS sequence"/>
</dbReference>
<dbReference type="RefSeq" id="WP_010768580.1">
    <property type="nucleotide sequence ID" value="NZ_ASWE01000002.1"/>
</dbReference>
<evidence type="ECO:0000256" key="2">
    <source>
        <dbReference type="ARBA" id="ARBA00022448"/>
    </source>
</evidence>
<dbReference type="Gene3D" id="3.40.50.300">
    <property type="entry name" value="P-loop containing nucleotide triphosphate hydrolases"/>
    <property type="match status" value="1"/>
</dbReference>
<feature type="domain" description="ABC transporter" evidence="5">
    <location>
        <begin position="6"/>
        <end position="237"/>
    </location>
</feature>
<evidence type="ECO:0000256" key="4">
    <source>
        <dbReference type="ARBA" id="ARBA00022840"/>
    </source>
</evidence>
<dbReference type="InterPro" id="IPR003439">
    <property type="entry name" value="ABC_transporter-like_ATP-bd"/>
</dbReference>
<evidence type="ECO:0000256" key="1">
    <source>
        <dbReference type="ARBA" id="ARBA00005417"/>
    </source>
</evidence>
<dbReference type="PROSITE" id="PS50893">
    <property type="entry name" value="ABC_TRANSPORTER_2"/>
    <property type="match status" value="1"/>
</dbReference>
<keyword evidence="3" id="KW-0547">Nucleotide-binding</keyword>
<dbReference type="InterPro" id="IPR003593">
    <property type="entry name" value="AAA+_ATPase"/>
</dbReference>
<dbReference type="InterPro" id="IPR027417">
    <property type="entry name" value="P-loop_NTPase"/>
</dbReference>
<dbReference type="PANTHER" id="PTHR42734">
    <property type="entry name" value="METAL TRANSPORT SYSTEM ATP-BINDING PROTEIN TM_0124-RELATED"/>
    <property type="match status" value="1"/>
</dbReference>
<dbReference type="EMBL" id="AJAT01000015">
    <property type="protein sequence ID" value="EOL43936.1"/>
    <property type="molecule type" value="Genomic_DNA"/>
</dbReference>
<accession>R3W814</accession>
<proteinExistence type="inferred from homology"/>
<dbReference type="AlphaFoldDB" id="R3W814"/>
<dbReference type="FunFam" id="3.40.50.300:FF:000134">
    <property type="entry name" value="Iron-enterobactin ABC transporter ATP-binding protein"/>
    <property type="match status" value="1"/>
</dbReference>
<dbReference type="PROSITE" id="PS00211">
    <property type="entry name" value="ABC_TRANSPORTER_1"/>
    <property type="match status" value="1"/>
</dbReference>
<dbReference type="InterPro" id="IPR017871">
    <property type="entry name" value="ABC_transporter-like_CS"/>
</dbReference>